<organism evidence="4 5">
    <name type="scientific">Lentinus tigrinus ALCF2SS1-6</name>
    <dbReference type="NCBI Taxonomy" id="1328759"/>
    <lineage>
        <taxon>Eukaryota</taxon>
        <taxon>Fungi</taxon>
        <taxon>Dikarya</taxon>
        <taxon>Basidiomycota</taxon>
        <taxon>Agaricomycotina</taxon>
        <taxon>Agaricomycetes</taxon>
        <taxon>Polyporales</taxon>
        <taxon>Polyporaceae</taxon>
        <taxon>Lentinus</taxon>
    </lineage>
</organism>
<evidence type="ECO:0000313" key="4">
    <source>
        <dbReference type="EMBL" id="RPD59987.1"/>
    </source>
</evidence>
<feature type="transmembrane region" description="Helical" evidence="2">
    <location>
        <begin position="12"/>
        <end position="34"/>
    </location>
</feature>
<evidence type="ECO:0000256" key="1">
    <source>
        <dbReference type="SAM" id="MobiDB-lite"/>
    </source>
</evidence>
<gene>
    <name evidence="4" type="ORF">L227DRAFT_653503</name>
</gene>
<feature type="transmembrane region" description="Helical" evidence="2">
    <location>
        <begin position="226"/>
        <end position="247"/>
    </location>
</feature>
<feature type="region of interest" description="Disordered" evidence="1">
    <location>
        <begin position="256"/>
        <end position="294"/>
    </location>
</feature>
<feature type="region of interest" description="Disordered" evidence="1">
    <location>
        <begin position="317"/>
        <end position="356"/>
    </location>
</feature>
<evidence type="ECO:0000259" key="3">
    <source>
        <dbReference type="Pfam" id="PF20152"/>
    </source>
</evidence>
<evidence type="ECO:0000256" key="2">
    <source>
        <dbReference type="SAM" id="Phobius"/>
    </source>
</evidence>
<dbReference type="Proteomes" id="UP000313359">
    <property type="component" value="Unassembled WGS sequence"/>
</dbReference>
<dbReference type="PANTHER" id="PTHR40465:SF1">
    <property type="entry name" value="DUF6534 DOMAIN-CONTAINING PROTEIN"/>
    <property type="match status" value="1"/>
</dbReference>
<proteinExistence type="predicted"/>
<name>A0A5C2S9S2_9APHY</name>
<feature type="domain" description="DUF6534" evidence="3">
    <location>
        <begin position="164"/>
        <end position="249"/>
    </location>
</feature>
<dbReference type="InterPro" id="IPR045339">
    <property type="entry name" value="DUF6534"/>
</dbReference>
<dbReference type="Pfam" id="PF20152">
    <property type="entry name" value="DUF6534"/>
    <property type="match status" value="1"/>
</dbReference>
<dbReference type="OrthoDB" id="2755316at2759"/>
<accession>A0A5C2S9S2</accession>
<sequence length="356" mass="39282">MSSFLDTTIGVIMVGMTVTASLFGVTSGQVMWYFRHYPRDRTSLKVMVCAIWALDTTSLALYFASMWQYLVDKNLVSFGGDPLPWTSNAQIIINACSIAIIQSFYMFRIWTLSKSYILASMLGLFVAADLALGILLCVKSIQTKALSEFSKLTPFDIAMSTMTATTDMVLCGSLVTLLARSRTGSTGSDRLINKLLFYTINSGLLTTFCSVLSLITVIVLPDTSVYVMFYYIGSRMYSISLLSTLNAREGLRNSAEKFGHNSLPNLTSSHSLSRRSHENSRKGTTSQPGPSREIVVAIQRDTTVTFEEHTAREAAFMKPSKYRLKSQALKKPASPSPRTSAHDSKLSPESFMVVTS</sequence>
<dbReference type="AlphaFoldDB" id="A0A5C2S9S2"/>
<dbReference type="STRING" id="1328759.A0A5C2S9S2"/>
<keyword evidence="2" id="KW-0812">Transmembrane</keyword>
<evidence type="ECO:0000313" key="5">
    <source>
        <dbReference type="Proteomes" id="UP000313359"/>
    </source>
</evidence>
<keyword evidence="5" id="KW-1185">Reference proteome</keyword>
<dbReference type="EMBL" id="ML122267">
    <property type="protein sequence ID" value="RPD59987.1"/>
    <property type="molecule type" value="Genomic_DNA"/>
</dbReference>
<keyword evidence="2" id="KW-0472">Membrane</keyword>
<dbReference type="PANTHER" id="PTHR40465">
    <property type="entry name" value="CHROMOSOME 1, WHOLE GENOME SHOTGUN SEQUENCE"/>
    <property type="match status" value="1"/>
</dbReference>
<feature type="transmembrane region" description="Helical" evidence="2">
    <location>
        <begin position="46"/>
        <end position="69"/>
    </location>
</feature>
<feature type="transmembrane region" description="Helical" evidence="2">
    <location>
        <begin position="89"/>
        <end position="107"/>
    </location>
</feature>
<feature type="transmembrane region" description="Helical" evidence="2">
    <location>
        <begin position="116"/>
        <end position="137"/>
    </location>
</feature>
<protein>
    <recommendedName>
        <fullName evidence="3">DUF6534 domain-containing protein</fullName>
    </recommendedName>
</protein>
<feature type="transmembrane region" description="Helical" evidence="2">
    <location>
        <begin position="195"/>
        <end position="220"/>
    </location>
</feature>
<feature type="transmembrane region" description="Helical" evidence="2">
    <location>
        <begin position="157"/>
        <end position="179"/>
    </location>
</feature>
<keyword evidence="2" id="KW-1133">Transmembrane helix</keyword>
<reference evidence="4" key="1">
    <citation type="journal article" date="2018" name="Genome Biol. Evol.">
        <title>Genomics and development of Lentinus tigrinus, a white-rot wood-decaying mushroom with dimorphic fruiting bodies.</title>
        <authorList>
            <person name="Wu B."/>
            <person name="Xu Z."/>
            <person name="Knudson A."/>
            <person name="Carlson A."/>
            <person name="Chen N."/>
            <person name="Kovaka S."/>
            <person name="LaButti K."/>
            <person name="Lipzen A."/>
            <person name="Pennachio C."/>
            <person name="Riley R."/>
            <person name="Schakwitz W."/>
            <person name="Umezawa K."/>
            <person name="Ohm R.A."/>
            <person name="Grigoriev I.V."/>
            <person name="Nagy L.G."/>
            <person name="Gibbons J."/>
            <person name="Hibbett D."/>
        </authorList>
    </citation>
    <scope>NUCLEOTIDE SEQUENCE [LARGE SCALE GENOMIC DNA]</scope>
    <source>
        <strain evidence="4">ALCF2SS1-6</strain>
    </source>
</reference>